<dbReference type="FunFam" id="1.25.40.10:FF:000073">
    <property type="entry name" value="Pentatricopeptide repeat-containing protein chloroplastic"/>
    <property type="match status" value="1"/>
</dbReference>
<dbReference type="Proteomes" id="UP000663760">
    <property type="component" value="Chromosome 13"/>
</dbReference>
<evidence type="ECO:0000256" key="2">
    <source>
        <dbReference type="PROSITE-ProRule" id="PRU00708"/>
    </source>
</evidence>
<keyword evidence="5" id="KW-1185">Reference proteome</keyword>
<dbReference type="PANTHER" id="PTHR24015">
    <property type="entry name" value="OS07G0578800 PROTEIN-RELATED"/>
    <property type="match status" value="1"/>
</dbReference>
<dbReference type="Pfam" id="PF01535">
    <property type="entry name" value="PPR"/>
    <property type="match status" value="9"/>
</dbReference>
<evidence type="ECO:0000313" key="4">
    <source>
        <dbReference type="EMBL" id="CAA7406872.1"/>
    </source>
</evidence>
<accession>A0A7I8LAS0</accession>
<dbReference type="InterPro" id="IPR032867">
    <property type="entry name" value="DYW_dom"/>
</dbReference>
<evidence type="ECO:0000256" key="1">
    <source>
        <dbReference type="ARBA" id="ARBA00022737"/>
    </source>
</evidence>
<evidence type="ECO:0000313" key="5">
    <source>
        <dbReference type="Proteomes" id="UP000663760"/>
    </source>
</evidence>
<feature type="repeat" description="PPR" evidence="2">
    <location>
        <begin position="126"/>
        <end position="160"/>
    </location>
</feature>
<dbReference type="Pfam" id="PF20431">
    <property type="entry name" value="E_motif"/>
    <property type="match status" value="1"/>
</dbReference>
<feature type="repeat" description="PPR" evidence="2">
    <location>
        <begin position="634"/>
        <end position="668"/>
    </location>
</feature>
<dbReference type="InterPro" id="IPR011990">
    <property type="entry name" value="TPR-like_helical_dom_sf"/>
</dbReference>
<dbReference type="Pfam" id="PF14432">
    <property type="entry name" value="DYW_deaminase"/>
    <property type="match status" value="1"/>
</dbReference>
<dbReference type="EMBL" id="LR746276">
    <property type="protein sequence ID" value="CAA7406872.1"/>
    <property type="molecule type" value="Genomic_DNA"/>
</dbReference>
<dbReference type="InterPro" id="IPR002885">
    <property type="entry name" value="PPR_rpt"/>
</dbReference>
<reference evidence="4" key="1">
    <citation type="submission" date="2020-02" db="EMBL/GenBank/DDBJ databases">
        <authorList>
            <person name="Scholz U."/>
            <person name="Mascher M."/>
            <person name="Fiebig A."/>
        </authorList>
    </citation>
    <scope>NUCLEOTIDE SEQUENCE</scope>
</reference>
<name>A0A7I8LAS0_SPIIN</name>
<evidence type="ECO:0000259" key="3">
    <source>
        <dbReference type="Pfam" id="PF14432"/>
    </source>
</evidence>
<dbReference type="InterPro" id="IPR046960">
    <property type="entry name" value="PPR_At4g14850-like_plant"/>
</dbReference>
<dbReference type="AlphaFoldDB" id="A0A7I8LAS0"/>
<dbReference type="NCBIfam" id="TIGR00756">
    <property type="entry name" value="PPR"/>
    <property type="match status" value="5"/>
</dbReference>
<dbReference type="OrthoDB" id="607373at2759"/>
<dbReference type="PROSITE" id="PS51375">
    <property type="entry name" value="PPR"/>
    <property type="match status" value="7"/>
</dbReference>
<gene>
    <name evidence="4" type="ORF">SI8410_13017550</name>
</gene>
<keyword evidence="1" id="KW-0677">Repeat</keyword>
<feature type="repeat" description="PPR" evidence="2">
    <location>
        <begin position="430"/>
        <end position="464"/>
    </location>
</feature>
<dbReference type="PROSITE" id="PS51257">
    <property type="entry name" value="PROKAR_LIPOPROTEIN"/>
    <property type="match status" value="1"/>
</dbReference>
<feature type="domain" description="DYW" evidence="3">
    <location>
        <begin position="849"/>
        <end position="941"/>
    </location>
</feature>
<feature type="repeat" description="PPR" evidence="2">
    <location>
        <begin position="669"/>
        <end position="703"/>
    </location>
</feature>
<sequence length="941" mass="102619">MGMYARFGDPFSALQVFEGTPMRNSASWNAAVSCCVRSGLFSEAAGLFREMQSRGLKANGFVVAAILSACSQSAEMAGRGAQIHGLICKTGLMRDVFVGTALLHLYGSCGLVADVERLFPEIPEKNVVSWTAFIAALSKNGHPERAMRAFQLMRGGGTVANENSFATAVSVCSVLEDEGLGLEVLAQVVVSGCEASVSVGNSLITLFGRLGKTENAEFIFWRMRKRDKITWNSIISVFSHDGFCEEALGLFRRMRRSADVRADSTTLCSLISSCQSAICLKWGRALHALVFKDGLGMFVPVANTLVNMYSMCGSHEDSELLFDDMPERDLISWNCMMASHLTSGKDGDVLNLLSRMIQARIEVNHVTLASALSACSCPEALRNGRAVHALVTQAGLQENLLVGNALVTMYGKCESMAEARRVFTALPDPDVISWNALLGGLAENKQTQEAMELFNAMRRAGAKVNHITMTNALGAFSSSRDLALFGVPLHGLIISAGFESDNSVRNSVLTVYSKGGDLRSSSLIFDGLEPPKTLVSWNVMIFARAHHGLGEDALKLFMEVLRGGLAADQFTLSGGLAACSSLALLQEGQQLHGLIVKLGFDSILHVANATIDMYGKCGKMDDALKLLGAADRRCRQTWNILLSSYARHGRFHEARAAFRDMLESGQRPDQVTFVSLLSACSHGGLVEEGLSYFSSMASQFGVPQGIEHCVCVVDLLGRAGRLEEAERFVEEMPVAPNDLIWRSLLSSSRIFGELGVGRRAAQRLLERDPMDDSAYVLLSNVYASSGSWGDAEKVRAHMESIRLRKKPACSWIRVKNSVNVFGIDDRAHPQGDKIRAKLEEILATVKDAGYVADTRFVFHDTDEEQKEHSLWVHSEKLALAFGLLTMPQGSTITVFKNLRVCGDCHLVFKLVSGALGREIVLRDSYRFHHFAGGTCSCSDYW</sequence>
<feature type="repeat" description="PPR" evidence="2">
    <location>
        <begin position="533"/>
        <end position="567"/>
    </location>
</feature>
<proteinExistence type="predicted"/>
<feature type="repeat" description="PPR" evidence="2">
    <location>
        <begin position="24"/>
        <end position="58"/>
    </location>
</feature>
<dbReference type="Gene3D" id="1.25.40.10">
    <property type="entry name" value="Tetratricopeptide repeat domain"/>
    <property type="match status" value="6"/>
</dbReference>
<dbReference type="FunFam" id="1.25.40.10:FF:000344">
    <property type="entry name" value="Pentatricopeptide repeat-containing protein"/>
    <property type="match status" value="1"/>
</dbReference>
<dbReference type="PANTHER" id="PTHR24015:SF1903">
    <property type="entry name" value="OS05G0305300 PROTEIN"/>
    <property type="match status" value="1"/>
</dbReference>
<organism evidence="4 5">
    <name type="scientific">Spirodela intermedia</name>
    <name type="common">Intermediate duckweed</name>
    <dbReference type="NCBI Taxonomy" id="51605"/>
    <lineage>
        <taxon>Eukaryota</taxon>
        <taxon>Viridiplantae</taxon>
        <taxon>Streptophyta</taxon>
        <taxon>Embryophyta</taxon>
        <taxon>Tracheophyta</taxon>
        <taxon>Spermatophyta</taxon>
        <taxon>Magnoliopsida</taxon>
        <taxon>Liliopsida</taxon>
        <taxon>Araceae</taxon>
        <taxon>Lemnoideae</taxon>
        <taxon>Spirodela</taxon>
    </lineage>
</organism>
<protein>
    <recommendedName>
        <fullName evidence="3">DYW domain-containing protein</fullName>
    </recommendedName>
</protein>
<dbReference type="Pfam" id="PF13041">
    <property type="entry name" value="PPR_2"/>
    <property type="match status" value="2"/>
</dbReference>
<dbReference type="GO" id="GO:0008270">
    <property type="term" value="F:zinc ion binding"/>
    <property type="evidence" value="ECO:0007669"/>
    <property type="project" value="InterPro"/>
</dbReference>
<dbReference type="GO" id="GO:0003723">
    <property type="term" value="F:RNA binding"/>
    <property type="evidence" value="ECO:0007669"/>
    <property type="project" value="InterPro"/>
</dbReference>
<dbReference type="InterPro" id="IPR046848">
    <property type="entry name" value="E_motif"/>
</dbReference>
<dbReference type="GO" id="GO:0009451">
    <property type="term" value="P:RNA modification"/>
    <property type="evidence" value="ECO:0007669"/>
    <property type="project" value="InterPro"/>
</dbReference>
<feature type="repeat" description="PPR" evidence="2">
    <location>
        <begin position="227"/>
        <end position="257"/>
    </location>
</feature>
<dbReference type="FunFam" id="1.25.40.10:FF:000285">
    <property type="entry name" value="Pentatricopeptide repeat-containing protein, chloroplastic"/>
    <property type="match status" value="1"/>
</dbReference>
<dbReference type="FunFam" id="1.25.40.10:FF:000366">
    <property type="entry name" value="Pentatricopeptide (PPR) repeat-containing protein"/>
    <property type="match status" value="1"/>
</dbReference>